<comment type="caution">
    <text evidence="1">The sequence shown here is derived from an EMBL/GenBank/DDBJ whole genome shotgun (WGS) entry which is preliminary data.</text>
</comment>
<protein>
    <submittedName>
        <fullName evidence="1">Uncharacterized protein</fullName>
    </submittedName>
</protein>
<proteinExistence type="predicted"/>
<evidence type="ECO:0000313" key="2">
    <source>
        <dbReference type="Proteomes" id="UP001187415"/>
    </source>
</evidence>
<dbReference type="Proteomes" id="UP001187415">
    <property type="component" value="Unassembled WGS sequence"/>
</dbReference>
<organism evidence="1 2">
    <name type="scientific">Channa striata</name>
    <name type="common">Snakehead murrel</name>
    <name type="synonym">Ophicephalus striatus</name>
    <dbReference type="NCBI Taxonomy" id="64152"/>
    <lineage>
        <taxon>Eukaryota</taxon>
        <taxon>Metazoa</taxon>
        <taxon>Chordata</taxon>
        <taxon>Craniata</taxon>
        <taxon>Vertebrata</taxon>
        <taxon>Euteleostomi</taxon>
        <taxon>Actinopterygii</taxon>
        <taxon>Neopterygii</taxon>
        <taxon>Teleostei</taxon>
        <taxon>Neoteleostei</taxon>
        <taxon>Acanthomorphata</taxon>
        <taxon>Anabantaria</taxon>
        <taxon>Anabantiformes</taxon>
        <taxon>Channoidei</taxon>
        <taxon>Channidae</taxon>
        <taxon>Channa</taxon>
    </lineage>
</organism>
<accession>A0AA88N3F0</accession>
<keyword evidence="2" id="KW-1185">Reference proteome</keyword>
<sequence length="163" mass="18610">MKTRKEVVFHSFTRITLNLEKEFILIQISLRKARTAYYSSLIEENKNNPRFLFSTVARLTKSHSSVETSIPSTLCSNDFMTFFTNKIIAIRNKIHQTLPTNTTELESSVRFQSLLDCFVPIDLAALTSTIMASKPTTCLLDPIPVRLLKDALPLLDTLSIRYH</sequence>
<dbReference type="AlphaFoldDB" id="A0AA88N3F0"/>
<gene>
    <name evidence="1" type="ORF">Q5P01_008425</name>
</gene>
<reference evidence="1" key="1">
    <citation type="submission" date="2023-07" db="EMBL/GenBank/DDBJ databases">
        <title>Chromosome-level Genome Assembly of Striped Snakehead (Channa striata).</title>
        <authorList>
            <person name="Liu H."/>
        </authorList>
    </citation>
    <scope>NUCLEOTIDE SEQUENCE</scope>
    <source>
        <strain evidence="1">Gz</strain>
        <tissue evidence="1">Muscle</tissue>
    </source>
</reference>
<name>A0AA88N3F0_CHASR</name>
<dbReference type="EMBL" id="JAUPFM010000006">
    <property type="protein sequence ID" value="KAK2848591.1"/>
    <property type="molecule type" value="Genomic_DNA"/>
</dbReference>
<evidence type="ECO:0000313" key="1">
    <source>
        <dbReference type="EMBL" id="KAK2848591.1"/>
    </source>
</evidence>